<accession>A0A0R3X9B2</accession>
<name>A0A0R3X9B2_HYDTA</name>
<dbReference type="WBParaSite" id="TTAC_0001013701-mRNA-1">
    <property type="protein sequence ID" value="TTAC_0001013701-mRNA-1"/>
    <property type="gene ID" value="TTAC_0001013701"/>
</dbReference>
<feature type="compositionally biased region" description="Low complexity" evidence="1">
    <location>
        <begin position="55"/>
        <end position="68"/>
    </location>
</feature>
<proteinExistence type="predicted"/>
<dbReference type="EMBL" id="UYWX01021331">
    <property type="protein sequence ID" value="VDM35102.1"/>
    <property type="molecule type" value="Genomic_DNA"/>
</dbReference>
<evidence type="ECO:0000313" key="2">
    <source>
        <dbReference type="EMBL" id="VDM35102.1"/>
    </source>
</evidence>
<feature type="compositionally biased region" description="Basic and acidic residues" evidence="1">
    <location>
        <begin position="389"/>
        <end position="398"/>
    </location>
</feature>
<dbReference type="Proteomes" id="UP000274429">
    <property type="component" value="Unassembled WGS sequence"/>
</dbReference>
<protein>
    <submittedName>
        <fullName evidence="4">HSF_DOMAIN domain-containing protein</fullName>
    </submittedName>
</protein>
<feature type="compositionally biased region" description="Low complexity" evidence="1">
    <location>
        <begin position="196"/>
        <end position="211"/>
    </location>
</feature>
<feature type="compositionally biased region" description="Acidic residues" evidence="1">
    <location>
        <begin position="408"/>
        <end position="426"/>
    </location>
</feature>
<evidence type="ECO:0000313" key="3">
    <source>
        <dbReference type="Proteomes" id="UP000274429"/>
    </source>
</evidence>
<reference evidence="2 3" key="2">
    <citation type="submission" date="2018-11" db="EMBL/GenBank/DDBJ databases">
        <authorList>
            <consortium name="Pathogen Informatics"/>
        </authorList>
    </citation>
    <scope>NUCLEOTIDE SEQUENCE [LARGE SCALE GENOMIC DNA]</scope>
</reference>
<feature type="region of interest" description="Disordered" evidence="1">
    <location>
        <begin position="41"/>
        <end position="68"/>
    </location>
</feature>
<gene>
    <name evidence="2" type="ORF">TTAC_LOCUS10122</name>
</gene>
<feature type="region of interest" description="Disordered" evidence="1">
    <location>
        <begin position="389"/>
        <end position="426"/>
    </location>
</feature>
<organism evidence="4">
    <name type="scientific">Hydatigena taeniaeformis</name>
    <name type="common">Feline tapeworm</name>
    <name type="synonym">Taenia taeniaeformis</name>
    <dbReference type="NCBI Taxonomy" id="6205"/>
    <lineage>
        <taxon>Eukaryota</taxon>
        <taxon>Metazoa</taxon>
        <taxon>Spiralia</taxon>
        <taxon>Lophotrochozoa</taxon>
        <taxon>Platyhelminthes</taxon>
        <taxon>Cestoda</taxon>
        <taxon>Eucestoda</taxon>
        <taxon>Cyclophyllidea</taxon>
        <taxon>Taeniidae</taxon>
        <taxon>Hydatigera</taxon>
    </lineage>
</organism>
<feature type="region of interest" description="Disordered" evidence="1">
    <location>
        <begin position="321"/>
        <end position="345"/>
    </location>
</feature>
<feature type="region of interest" description="Disordered" evidence="1">
    <location>
        <begin position="188"/>
        <end position="221"/>
    </location>
</feature>
<dbReference type="OrthoDB" id="10051650at2759"/>
<keyword evidence="3" id="KW-1185">Reference proteome</keyword>
<dbReference type="STRING" id="6205.A0A0R3X9B2"/>
<sequence>MDVGGLGRFIDPAGLFSSPSFAMRQPSAAISAFFDASNNGSGGGSGNSAIDRSGRSSPSASEAGEEAAVVGPMNEDEGLMAEIGCCSPNWDPFALSSSQSSDAESTGLPVNPAIGSVGVDADGIAVARNNVMSMSCSPVLTATLITSNVNGECDNRPRAARMGQEPFRDPAGTPTPPTIPKFGSPLNGGCADDDPAATPTSETAPSTAPCTGVSNHTPSEERWVARQAPLASQDDFAVSFLEDSTSTGSSSTIRKEKRFKQTTAPLSIPPFTTSLTIVHPSGKSHSLSVRFWNVNSLTYVFAFRTHADLIPSWALNRPTGPSIQLGPHQTAGGLQHPKDDPQPDKFYCTGEAFASHASPTSSRLCSQVLQSPLTQVESDLTKTQVDEALRDSDSDIDKSNANSHIGDEDPSDDEIDKDDYDDGDDEEAVDLDLDSLWMTIDQLISHVTELGSSGLTEEYSAMCSIKTDDPCTAFR</sequence>
<evidence type="ECO:0000256" key="1">
    <source>
        <dbReference type="SAM" id="MobiDB-lite"/>
    </source>
</evidence>
<evidence type="ECO:0000313" key="4">
    <source>
        <dbReference type="WBParaSite" id="TTAC_0001013701-mRNA-1"/>
    </source>
</evidence>
<dbReference type="AlphaFoldDB" id="A0A0R3X9B2"/>
<reference evidence="4" key="1">
    <citation type="submission" date="2017-02" db="UniProtKB">
        <authorList>
            <consortium name="WormBaseParasite"/>
        </authorList>
    </citation>
    <scope>IDENTIFICATION</scope>
</reference>